<protein>
    <submittedName>
        <fullName evidence="2">Uncharacterized protein</fullName>
    </submittedName>
</protein>
<organism evidence="2 3">
    <name type="scientific">Hydnum rufescens UP504</name>
    <dbReference type="NCBI Taxonomy" id="1448309"/>
    <lineage>
        <taxon>Eukaryota</taxon>
        <taxon>Fungi</taxon>
        <taxon>Dikarya</taxon>
        <taxon>Basidiomycota</taxon>
        <taxon>Agaricomycotina</taxon>
        <taxon>Agaricomycetes</taxon>
        <taxon>Cantharellales</taxon>
        <taxon>Hydnaceae</taxon>
        <taxon>Hydnum</taxon>
    </lineage>
</organism>
<feature type="region of interest" description="Disordered" evidence="1">
    <location>
        <begin position="18"/>
        <end position="72"/>
    </location>
</feature>
<keyword evidence="3" id="KW-1185">Reference proteome</keyword>
<dbReference type="EMBL" id="MU129012">
    <property type="protein sequence ID" value="KAF9510710.1"/>
    <property type="molecule type" value="Genomic_DNA"/>
</dbReference>
<evidence type="ECO:0000313" key="2">
    <source>
        <dbReference type="EMBL" id="KAF9510710.1"/>
    </source>
</evidence>
<reference evidence="2" key="1">
    <citation type="journal article" date="2020" name="Nat. Commun.">
        <title>Large-scale genome sequencing of mycorrhizal fungi provides insights into the early evolution of symbiotic traits.</title>
        <authorList>
            <person name="Miyauchi S."/>
            <person name="Kiss E."/>
            <person name="Kuo A."/>
            <person name="Drula E."/>
            <person name="Kohler A."/>
            <person name="Sanchez-Garcia M."/>
            <person name="Morin E."/>
            <person name="Andreopoulos B."/>
            <person name="Barry K.W."/>
            <person name="Bonito G."/>
            <person name="Buee M."/>
            <person name="Carver A."/>
            <person name="Chen C."/>
            <person name="Cichocki N."/>
            <person name="Clum A."/>
            <person name="Culley D."/>
            <person name="Crous P.W."/>
            <person name="Fauchery L."/>
            <person name="Girlanda M."/>
            <person name="Hayes R.D."/>
            <person name="Keri Z."/>
            <person name="LaButti K."/>
            <person name="Lipzen A."/>
            <person name="Lombard V."/>
            <person name="Magnuson J."/>
            <person name="Maillard F."/>
            <person name="Murat C."/>
            <person name="Nolan M."/>
            <person name="Ohm R.A."/>
            <person name="Pangilinan J."/>
            <person name="Pereira M.F."/>
            <person name="Perotto S."/>
            <person name="Peter M."/>
            <person name="Pfister S."/>
            <person name="Riley R."/>
            <person name="Sitrit Y."/>
            <person name="Stielow J.B."/>
            <person name="Szollosi G."/>
            <person name="Zifcakova L."/>
            <person name="Stursova M."/>
            <person name="Spatafora J.W."/>
            <person name="Tedersoo L."/>
            <person name="Vaario L.M."/>
            <person name="Yamada A."/>
            <person name="Yan M."/>
            <person name="Wang P."/>
            <person name="Xu J."/>
            <person name="Bruns T."/>
            <person name="Baldrian P."/>
            <person name="Vilgalys R."/>
            <person name="Dunand C."/>
            <person name="Henrissat B."/>
            <person name="Grigoriev I.V."/>
            <person name="Hibbett D."/>
            <person name="Nagy L.G."/>
            <person name="Martin F.M."/>
        </authorList>
    </citation>
    <scope>NUCLEOTIDE SEQUENCE</scope>
    <source>
        <strain evidence="2">UP504</strain>
    </source>
</reference>
<accession>A0A9P6ARN3</accession>
<evidence type="ECO:0000256" key="1">
    <source>
        <dbReference type="SAM" id="MobiDB-lite"/>
    </source>
</evidence>
<name>A0A9P6ARN3_9AGAM</name>
<sequence>MVSKVNFLGKLTQVALVEEDDWSDGDVNNGESEFEACDSKDGDDEDTNVSFQESDDAGHRKNSKPKGGSINIPNMEMELLNLEAQDVYNGNQLQDDTISHDKDSEGLNDGPLSLDQKKMCWALWGQYMKAVDFLANRTLEGLDCLNVDEFAAKKDTLLKALHEKTGACDFEQAEEGRCGAVMARNAEMVKRSIALVTFGINEDLGDGHPTSQNCTITGLPELTQALDPFKKDILNSLFDVVQTARAPWYWHQEDQEGYWLGLSGETVSP</sequence>
<dbReference type="AlphaFoldDB" id="A0A9P6ARN3"/>
<feature type="compositionally biased region" description="Acidic residues" evidence="1">
    <location>
        <begin position="32"/>
        <end position="47"/>
    </location>
</feature>
<proteinExistence type="predicted"/>
<evidence type="ECO:0000313" key="3">
    <source>
        <dbReference type="Proteomes" id="UP000886523"/>
    </source>
</evidence>
<dbReference type="Proteomes" id="UP000886523">
    <property type="component" value="Unassembled WGS sequence"/>
</dbReference>
<gene>
    <name evidence="2" type="ORF">BS47DRAFT_1364386</name>
</gene>
<comment type="caution">
    <text evidence="2">The sequence shown here is derived from an EMBL/GenBank/DDBJ whole genome shotgun (WGS) entry which is preliminary data.</text>
</comment>